<evidence type="ECO:0000313" key="2">
    <source>
        <dbReference type="Proteomes" id="UP000195607"/>
    </source>
</evidence>
<name>A0A1N5WTQ0_9ARCH</name>
<proteinExistence type="predicted"/>
<dbReference type="AlphaFoldDB" id="A0A1N5WTQ0"/>
<evidence type="ECO:0000313" key="1">
    <source>
        <dbReference type="EMBL" id="SIM88526.1"/>
    </source>
</evidence>
<sequence length="138" mass="15138">MGEKGILIVISTGTEEKMVMLGVLSQTAVNLGMPLRVFITGTAIPLFLKDGYTKQPVVPAGFEGFMKELREGLIKVKFQGWHELLQNSVKDGDAKVYACSLMSSALNLQKKDFDPIVEDIVGATNFMIQSAENQIIML</sequence>
<dbReference type="InterPro" id="IPR027396">
    <property type="entry name" value="DsrEFH-like"/>
</dbReference>
<dbReference type="PANTHER" id="PTHR34655">
    <property type="entry name" value="CONSERVED WITHIN P. AEROPHILUM"/>
    <property type="match status" value="1"/>
</dbReference>
<dbReference type="Proteomes" id="UP000195607">
    <property type="component" value="Chromosome I"/>
</dbReference>
<protein>
    <submittedName>
        <fullName evidence="1">Peroxiredoxin family protein</fullName>
    </submittedName>
</protein>
<accession>A0A1N5WTQ0</accession>
<dbReference type="PANTHER" id="PTHR34655:SF1">
    <property type="match status" value="1"/>
</dbReference>
<dbReference type="Gene3D" id="3.40.1260.10">
    <property type="entry name" value="DsrEFH-like"/>
    <property type="match status" value="1"/>
</dbReference>
<dbReference type="SUPFAM" id="SSF75169">
    <property type="entry name" value="DsrEFH-like"/>
    <property type="match status" value="1"/>
</dbReference>
<dbReference type="RefSeq" id="WP_148690242.1">
    <property type="nucleotide sequence ID" value="NZ_LT671858.1"/>
</dbReference>
<gene>
    <name evidence="1" type="ORF">CSP5_1986</name>
</gene>
<organism evidence="1 2">
    <name type="scientific">Cuniculiplasma divulgatum</name>
    <dbReference type="NCBI Taxonomy" id="1673428"/>
    <lineage>
        <taxon>Archaea</taxon>
        <taxon>Methanobacteriati</taxon>
        <taxon>Thermoplasmatota</taxon>
        <taxon>Thermoplasmata</taxon>
        <taxon>Thermoplasmatales</taxon>
        <taxon>Cuniculiplasmataceae</taxon>
        <taxon>Cuniculiplasma</taxon>
    </lineage>
</organism>
<dbReference type="GeneID" id="41589222"/>
<reference evidence="1 2" key="1">
    <citation type="submission" date="2016-04" db="EMBL/GenBank/DDBJ databases">
        <authorList>
            <person name="Evans L.H."/>
            <person name="Alamgir A."/>
            <person name="Owens N."/>
            <person name="Weber N.D."/>
            <person name="Virtaneva K."/>
            <person name="Barbian K."/>
            <person name="Babar A."/>
            <person name="Rosenke K."/>
        </authorList>
    </citation>
    <scope>NUCLEOTIDE SEQUENCE [LARGE SCALE GENOMIC DNA]</scope>
    <source>
        <strain evidence="2">S5(T) (JCM 30642 \VKM B-2941)</strain>
    </source>
</reference>
<dbReference type="EMBL" id="LT671858">
    <property type="protein sequence ID" value="SIM88526.1"/>
    <property type="molecule type" value="Genomic_DNA"/>
</dbReference>